<keyword evidence="7" id="KW-1185">Reference proteome</keyword>
<dbReference type="Pfam" id="PF00067">
    <property type="entry name" value="p450"/>
    <property type="match status" value="1"/>
</dbReference>
<evidence type="ECO:0000313" key="6">
    <source>
        <dbReference type="EMBL" id="KAL2282920.1"/>
    </source>
</evidence>
<keyword evidence="5" id="KW-0503">Monooxygenase</keyword>
<accession>A0ABR4EKE4</accession>
<keyword evidence="4 5" id="KW-0408">Iron</keyword>
<keyword evidence="5" id="KW-0560">Oxidoreductase</keyword>
<dbReference type="Gene3D" id="1.10.630.10">
    <property type="entry name" value="Cytochrome P450"/>
    <property type="match status" value="1"/>
</dbReference>
<dbReference type="PANTHER" id="PTHR24305">
    <property type="entry name" value="CYTOCHROME P450"/>
    <property type="match status" value="1"/>
</dbReference>
<protein>
    <recommendedName>
        <fullName evidence="8">Cytochrome P450</fullName>
    </recommendedName>
</protein>
<keyword evidence="3 5" id="KW-0479">Metal-binding</keyword>
<dbReference type="PRINTS" id="PR00385">
    <property type="entry name" value="P450"/>
</dbReference>
<dbReference type="CDD" id="cd11060">
    <property type="entry name" value="CYP57A1-like"/>
    <property type="match status" value="1"/>
</dbReference>
<dbReference type="InterPro" id="IPR001128">
    <property type="entry name" value="Cyt_P450"/>
</dbReference>
<dbReference type="InterPro" id="IPR002401">
    <property type="entry name" value="Cyt_P450_E_grp-I"/>
</dbReference>
<comment type="cofactor">
    <cofactor evidence="1">
        <name>heme</name>
        <dbReference type="ChEBI" id="CHEBI:30413"/>
    </cofactor>
</comment>
<dbReference type="SUPFAM" id="SSF48264">
    <property type="entry name" value="Cytochrome P450"/>
    <property type="match status" value="1"/>
</dbReference>
<evidence type="ECO:0000256" key="2">
    <source>
        <dbReference type="ARBA" id="ARBA00022617"/>
    </source>
</evidence>
<evidence type="ECO:0008006" key="8">
    <source>
        <dbReference type="Google" id="ProtNLM"/>
    </source>
</evidence>
<organism evidence="6 7">
    <name type="scientific">Diaporthe vaccinii</name>
    <dbReference type="NCBI Taxonomy" id="105482"/>
    <lineage>
        <taxon>Eukaryota</taxon>
        <taxon>Fungi</taxon>
        <taxon>Dikarya</taxon>
        <taxon>Ascomycota</taxon>
        <taxon>Pezizomycotina</taxon>
        <taxon>Sordariomycetes</taxon>
        <taxon>Sordariomycetidae</taxon>
        <taxon>Diaporthales</taxon>
        <taxon>Diaporthaceae</taxon>
        <taxon>Diaporthe</taxon>
        <taxon>Diaporthe eres species complex</taxon>
    </lineage>
</organism>
<comment type="caution">
    <text evidence="6">The sequence shown here is derived from an EMBL/GenBank/DDBJ whole genome shotgun (WGS) entry which is preliminary data.</text>
</comment>
<evidence type="ECO:0000256" key="1">
    <source>
        <dbReference type="ARBA" id="ARBA00001971"/>
    </source>
</evidence>
<proteinExistence type="inferred from homology"/>
<evidence type="ECO:0000313" key="7">
    <source>
        <dbReference type="Proteomes" id="UP001600888"/>
    </source>
</evidence>
<evidence type="ECO:0000256" key="3">
    <source>
        <dbReference type="ARBA" id="ARBA00022723"/>
    </source>
</evidence>
<gene>
    <name evidence="6" type="ORF">FJTKL_10279</name>
</gene>
<dbReference type="PANTHER" id="PTHR24305:SF180">
    <property type="entry name" value="P450, PUTATIVE (EUROFUNG)-RELATED"/>
    <property type="match status" value="1"/>
</dbReference>
<dbReference type="PROSITE" id="PS00086">
    <property type="entry name" value="CYTOCHROME_P450"/>
    <property type="match status" value="1"/>
</dbReference>
<evidence type="ECO:0000256" key="5">
    <source>
        <dbReference type="RuleBase" id="RU000461"/>
    </source>
</evidence>
<dbReference type="Proteomes" id="UP001600888">
    <property type="component" value="Unassembled WGS sequence"/>
</dbReference>
<sequence>MPAFPLVSLLVATQITGVLVAMVLAYYAICYLASPLKDIPGPSLAKFTNLWRVHDYIHLISPETQKRLHAKHGVAVRLGPNLVALNDPALIPVIYNARGTFRKGNFYSASDALVHGKKMEHIFSTRDNQFHLQQLTPIQKFYSIQGVLAYEDLIDRAMLHFCEQLEDRFVNGDNAGKTCNLADWTSYFAWDLLSEITWSSEMGFMKTGSDIKSMIHIGELSMMYLGLIGQVPWVAKLLSMNPYRPKTVDAFDHVIYFSLARLMERISGIKTSPSSSAGDPEKSSMTPKNDYIASFLEAQKSYPDVVTNDNIVMYILTNISAGADPTATVQKAIVYHLLRNPSVLDRLRAELDAADLSHPPKYEEAHDSSKLPYLDAVIKEGLRMHPTVGLCLERVVPEPGLTLPDGRFIPAGVNVGLNPSVMTRDRNVYGPDADVFRPERWLPRYAEGGLEYAARLRRMDELNTFAWGGGNRTCLGRFLATTSLFKVTAMLFRRYDVELEEPAHEWELRRHWMVYNDKIKVRIARRSVPV</sequence>
<dbReference type="InterPro" id="IPR017972">
    <property type="entry name" value="Cyt_P450_CS"/>
</dbReference>
<dbReference type="EMBL" id="JBAWTH010000046">
    <property type="protein sequence ID" value="KAL2282920.1"/>
    <property type="molecule type" value="Genomic_DNA"/>
</dbReference>
<reference evidence="6 7" key="1">
    <citation type="submission" date="2024-03" db="EMBL/GenBank/DDBJ databases">
        <title>A high-quality draft genome sequence of Diaporthe vaccinii, a causative agent of upright dieback and viscid rot disease in cranberry plants.</title>
        <authorList>
            <person name="Sarrasin M."/>
            <person name="Lang B.F."/>
            <person name="Burger G."/>
        </authorList>
    </citation>
    <scope>NUCLEOTIDE SEQUENCE [LARGE SCALE GENOMIC DNA]</scope>
    <source>
        <strain evidence="6 7">IS7</strain>
    </source>
</reference>
<dbReference type="PRINTS" id="PR00463">
    <property type="entry name" value="EP450I"/>
</dbReference>
<comment type="similarity">
    <text evidence="5">Belongs to the cytochrome P450 family.</text>
</comment>
<dbReference type="InterPro" id="IPR050121">
    <property type="entry name" value="Cytochrome_P450_monoxygenase"/>
</dbReference>
<evidence type="ECO:0000256" key="4">
    <source>
        <dbReference type="ARBA" id="ARBA00023004"/>
    </source>
</evidence>
<dbReference type="InterPro" id="IPR036396">
    <property type="entry name" value="Cyt_P450_sf"/>
</dbReference>
<keyword evidence="2 5" id="KW-0349">Heme</keyword>
<name>A0ABR4EKE4_9PEZI</name>